<protein>
    <recommendedName>
        <fullName evidence="5">Root meristem growth factor 8</fullName>
    </recommendedName>
</protein>
<organism evidence="3 4">
    <name type="scientific">Eucalyptus globulus</name>
    <name type="common">Tasmanian blue gum</name>
    <dbReference type="NCBI Taxonomy" id="34317"/>
    <lineage>
        <taxon>Eukaryota</taxon>
        <taxon>Viridiplantae</taxon>
        <taxon>Streptophyta</taxon>
        <taxon>Embryophyta</taxon>
        <taxon>Tracheophyta</taxon>
        <taxon>Spermatophyta</taxon>
        <taxon>Magnoliopsida</taxon>
        <taxon>eudicotyledons</taxon>
        <taxon>Gunneridae</taxon>
        <taxon>Pentapetalae</taxon>
        <taxon>rosids</taxon>
        <taxon>malvids</taxon>
        <taxon>Myrtales</taxon>
        <taxon>Myrtaceae</taxon>
        <taxon>Myrtoideae</taxon>
        <taxon>Eucalypteae</taxon>
        <taxon>Eucalyptus</taxon>
    </lineage>
</organism>
<dbReference type="AlphaFoldDB" id="A0ABD3LI74"/>
<dbReference type="EMBL" id="JBJKBG010000002">
    <property type="protein sequence ID" value="KAL3751480.1"/>
    <property type="molecule type" value="Genomic_DNA"/>
</dbReference>
<proteinExistence type="predicted"/>
<keyword evidence="2" id="KW-0732">Signal</keyword>
<evidence type="ECO:0000313" key="4">
    <source>
        <dbReference type="Proteomes" id="UP001634007"/>
    </source>
</evidence>
<evidence type="ECO:0008006" key="5">
    <source>
        <dbReference type="Google" id="ProtNLM"/>
    </source>
</evidence>
<evidence type="ECO:0000313" key="3">
    <source>
        <dbReference type="EMBL" id="KAL3751480.1"/>
    </source>
</evidence>
<gene>
    <name evidence="3" type="ORF">ACJRO7_012329</name>
</gene>
<dbReference type="Proteomes" id="UP001634007">
    <property type="component" value="Unassembled WGS sequence"/>
</dbReference>
<reference evidence="3 4" key="1">
    <citation type="submission" date="2024-11" db="EMBL/GenBank/DDBJ databases">
        <title>Chromosome-level genome assembly of Eucalyptus globulus Labill. provides insights into its genome evolution.</title>
        <authorList>
            <person name="Li X."/>
        </authorList>
    </citation>
    <scope>NUCLEOTIDE SEQUENCE [LARGE SCALE GENOMIC DNA]</scope>
    <source>
        <strain evidence="3">CL2024</strain>
        <tissue evidence="3">Fresh tender leaves</tissue>
    </source>
</reference>
<comment type="caution">
    <text evidence="3">The sequence shown here is derived from an EMBL/GenBank/DDBJ whole genome shotgun (WGS) entry which is preliminary data.</text>
</comment>
<feature type="chain" id="PRO_5044780863" description="Root meristem growth factor 8" evidence="2">
    <location>
        <begin position="32"/>
        <end position="138"/>
    </location>
</feature>
<name>A0ABD3LI74_EUCGL</name>
<accession>A0ABD3LI74</accession>
<sequence>MDSMVIPARLCILSLSMLVLTLSYASHRVHALPSLQQAQEAQLPAPLNSPRKLRLFEQVTIKGHDKEVSLAAQKQKEDKSGGDGARGREPATMTHGKDQRGTWREWVEGADPTQYFTMDYSQVRRRRPIHNKSLPVGP</sequence>
<feature type="region of interest" description="Disordered" evidence="1">
    <location>
        <begin position="66"/>
        <end position="104"/>
    </location>
</feature>
<keyword evidence="4" id="KW-1185">Reference proteome</keyword>
<feature type="signal peptide" evidence="2">
    <location>
        <begin position="1"/>
        <end position="31"/>
    </location>
</feature>
<evidence type="ECO:0000256" key="2">
    <source>
        <dbReference type="SAM" id="SignalP"/>
    </source>
</evidence>
<evidence type="ECO:0000256" key="1">
    <source>
        <dbReference type="SAM" id="MobiDB-lite"/>
    </source>
</evidence>